<reference evidence="2" key="2">
    <citation type="submission" date="2020-11" db="EMBL/GenBank/DDBJ databases">
        <authorList>
            <person name="McCartney M.A."/>
            <person name="Auch B."/>
            <person name="Kono T."/>
            <person name="Mallez S."/>
            <person name="Becker A."/>
            <person name="Gohl D.M."/>
            <person name="Silverstein K.A.T."/>
            <person name="Koren S."/>
            <person name="Bechman K.B."/>
            <person name="Herman A."/>
            <person name="Abrahante J.E."/>
            <person name="Garbe J."/>
        </authorList>
    </citation>
    <scope>NUCLEOTIDE SEQUENCE</scope>
    <source>
        <strain evidence="2">Duluth1</strain>
        <tissue evidence="2">Whole animal</tissue>
    </source>
</reference>
<comment type="caution">
    <text evidence="2">The sequence shown here is derived from an EMBL/GenBank/DDBJ whole genome shotgun (WGS) entry which is preliminary data.</text>
</comment>
<feature type="region of interest" description="Disordered" evidence="1">
    <location>
        <begin position="1"/>
        <end position="23"/>
    </location>
</feature>
<evidence type="ECO:0000313" key="3">
    <source>
        <dbReference type="Proteomes" id="UP000828390"/>
    </source>
</evidence>
<feature type="compositionally biased region" description="Basic and acidic residues" evidence="1">
    <location>
        <begin position="1"/>
        <end position="12"/>
    </location>
</feature>
<dbReference type="Proteomes" id="UP000828390">
    <property type="component" value="Unassembled WGS sequence"/>
</dbReference>
<dbReference type="AlphaFoldDB" id="A0A9D4M495"/>
<accession>A0A9D4M495</accession>
<evidence type="ECO:0000313" key="2">
    <source>
        <dbReference type="EMBL" id="KAH3869049.1"/>
    </source>
</evidence>
<sequence length="179" mass="20098">MSVIKTERKVGADEPITPSKPIRGHAYDIGEAITKNSVHQAVNKPIIHEVSHCQPMGDCPNDVHTRQISNIRAMKPGLRTWQFVRPTSRTGRPATELIEELKPTQPDADTDEEEENSALPPSSTVCSVSEMCQFIDHLKNVALAKNNQVMLDSIMKFQDEFFAHRVKCASVQKKISEFF</sequence>
<name>A0A9D4M495_DREPO</name>
<organism evidence="2 3">
    <name type="scientific">Dreissena polymorpha</name>
    <name type="common">Zebra mussel</name>
    <name type="synonym">Mytilus polymorpha</name>
    <dbReference type="NCBI Taxonomy" id="45954"/>
    <lineage>
        <taxon>Eukaryota</taxon>
        <taxon>Metazoa</taxon>
        <taxon>Spiralia</taxon>
        <taxon>Lophotrochozoa</taxon>
        <taxon>Mollusca</taxon>
        <taxon>Bivalvia</taxon>
        <taxon>Autobranchia</taxon>
        <taxon>Heteroconchia</taxon>
        <taxon>Euheterodonta</taxon>
        <taxon>Imparidentia</taxon>
        <taxon>Neoheterodontei</taxon>
        <taxon>Myida</taxon>
        <taxon>Dreissenoidea</taxon>
        <taxon>Dreissenidae</taxon>
        <taxon>Dreissena</taxon>
    </lineage>
</organism>
<evidence type="ECO:0000256" key="1">
    <source>
        <dbReference type="SAM" id="MobiDB-lite"/>
    </source>
</evidence>
<reference evidence="2" key="1">
    <citation type="journal article" date="2019" name="bioRxiv">
        <title>The Genome of the Zebra Mussel, Dreissena polymorpha: A Resource for Invasive Species Research.</title>
        <authorList>
            <person name="McCartney M.A."/>
            <person name="Auch B."/>
            <person name="Kono T."/>
            <person name="Mallez S."/>
            <person name="Zhang Y."/>
            <person name="Obille A."/>
            <person name="Becker A."/>
            <person name="Abrahante J.E."/>
            <person name="Garbe J."/>
            <person name="Badalamenti J.P."/>
            <person name="Herman A."/>
            <person name="Mangelson H."/>
            <person name="Liachko I."/>
            <person name="Sullivan S."/>
            <person name="Sone E.D."/>
            <person name="Koren S."/>
            <person name="Silverstein K.A.T."/>
            <person name="Beckman K.B."/>
            <person name="Gohl D.M."/>
        </authorList>
    </citation>
    <scope>NUCLEOTIDE SEQUENCE</scope>
    <source>
        <strain evidence="2">Duluth1</strain>
        <tissue evidence="2">Whole animal</tissue>
    </source>
</reference>
<dbReference type="EMBL" id="JAIWYP010000002">
    <property type="protein sequence ID" value="KAH3869049.1"/>
    <property type="molecule type" value="Genomic_DNA"/>
</dbReference>
<gene>
    <name evidence="2" type="ORF">DPMN_032206</name>
</gene>
<proteinExistence type="predicted"/>
<keyword evidence="3" id="KW-1185">Reference proteome</keyword>
<protein>
    <submittedName>
        <fullName evidence="2">Uncharacterized protein</fullName>
    </submittedName>
</protein>
<feature type="region of interest" description="Disordered" evidence="1">
    <location>
        <begin position="103"/>
        <end position="123"/>
    </location>
</feature>